<organism evidence="7">
    <name type="scientific">viral metagenome</name>
    <dbReference type="NCBI Taxonomy" id="1070528"/>
    <lineage>
        <taxon>unclassified sequences</taxon>
        <taxon>metagenomes</taxon>
        <taxon>organismal metagenomes</taxon>
    </lineage>
</organism>
<dbReference type="Gene3D" id="3.40.50.11380">
    <property type="match status" value="1"/>
</dbReference>
<dbReference type="GO" id="GO:0016757">
    <property type="term" value="F:glycosyltransferase activity"/>
    <property type="evidence" value="ECO:0007669"/>
    <property type="project" value="UniProtKB-KW"/>
</dbReference>
<dbReference type="PANTHER" id="PTHR44835:SF1">
    <property type="entry name" value="PROTEIN O-GLCNAC TRANSFERASE"/>
    <property type="match status" value="1"/>
</dbReference>
<proteinExistence type="predicted"/>
<name>A0A6C0I759_9ZZZZ</name>
<keyword evidence="5" id="KW-0802">TPR repeat</keyword>
<evidence type="ECO:0000259" key="6">
    <source>
        <dbReference type="Pfam" id="PF13844"/>
    </source>
</evidence>
<dbReference type="InterPro" id="IPR029489">
    <property type="entry name" value="OGT/SEC/SPY_C"/>
</dbReference>
<comment type="pathway">
    <text evidence="1">Protein modification; protein glycosylation.</text>
</comment>
<dbReference type="InterPro" id="IPR051939">
    <property type="entry name" value="Glycosyltr_41/O-GlcNAc_trsf"/>
</dbReference>
<evidence type="ECO:0000256" key="1">
    <source>
        <dbReference type="ARBA" id="ARBA00004922"/>
    </source>
</evidence>
<keyword evidence="3" id="KW-0808">Transferase</keyword>
<reference evidence="7" key="1">
    <citation type="journal article" date="2020" name="Nature">
        <title>Giant virus diversity and host interactions through global metagenomics.</title>
        <authorList>
            <person name="Schulz F."/>
            <person name="Roux S."/>
            <person name="Paez-Espino D."/>
            <person name="Jungbluth S."/>
            <person name="Walsh D.A."/>
            <person name="Denef V.J."/>
            <person name="McMahon K.D."/>
            <person name="Konstantinidis K.T."/>
            <person name="Eloe-Fadrosh E.A."/>
            <person name="Kyrpides N.C."/>
            <person name="Woyke T."/>
        </authorList>
    </citation>
    <scope>NUCLEOTIDE SEQUENCE</scope>
    <source>
        <strain evidence="7">GVMAG-M-3300023184-191</strain>
    </source>
</reference>
<feature type="domain" description="O-GlcNAc transferase C-terminal" evidence="6">
    <location>
        <begin position="370"/>
        <end position="525"/>
    </location>
</feature>
<keyword evidence="2" id="KW-0328">Glycosyltransferase</keyword>
<protein>
    <recommendedName>
        <fullName evidence="6">O-GlcNAc transferase C-terminal domain-containing protein</fullName>
    </recommendedName>
</protein>
<evidence type="ECO:0000256" key="2">
    <source>
        <dbReference type="ARBA" id="ARBA00022676"/>
    </source>
</evidence>
<evidence type="ECO:0000256" key="4">
    <source>
        <dbReference type="ARBA" id="ARBA00022737"/>
    </source>
</evidence>
<evidence type="ECO:0000256" key="5">
    <source>
        <dbReference type="ARBA" id="ARBA00022803"/>
    </source>
</evidence>
<evidence type="ECO:0000256" key="3">
    <source>
        <dbReference type="ARBA" id="ARBA00022679"/>
    </source>
</evidence>
<dbReference type="EMBL" id="MN740106">
    <property type="protein sequence ID" value="QHT87983.1"/>
    <property type="molecule type" value="Genomic_DNA"/>
</dbReference>
<evidence type="ECO:0000313" key="7">
    <source>
        <dbReference type="EMBL" id="QHT87983.1"/>
    </source>
</evidence>
<dbReference type="PANTHER" id="PTHR44835">
    <property type="entry name" value="UDP-N-ACETYLGLUCOSAMINE--PEPTIDE N-ACETYLGLUCOSAMINYLTRANSFERASE SPINDLY-RELATED"/>
    <property type="match status" value="1"/>
</dbReference>
<dbReference type="Pfam" id="PF13844">
    <property type="entry name" value="Glyco_transf_41"/>
    <property type="match status" value="1"/>
</dbReference>
<sequence>MLIHVICKMEILALLSQYEGHYKCNLKQINEFFKELTKSKSNTFNIEHYSDFIEAFKCCNSIGICSILAQFAVNSYILYNDVAEIERDRKYYKKIIKHMIKHTGPIYPDINTLQMYVNQNNSYFYGYHDSINVEIFKLIAELQINLCPDLLCNGLVKPGKSKTIEGAAGSLECCNTFNSIRRIKVGFISDFVVSRHSVAKDRLGIIKHLYNDPEFDVKIMSRKAETDAFFDIIAFKNMNPTGLIVKMDNENIVENRQQIADQQFDIIVYPEIGMCSKNRWIAFSRLAPIQIATWGHSDTSGLPNIDYFVSSKYFNSPDDQDQYSEKLILFNSLGTYYHDICKVFPDFANHDSTAFREKIIEKTGVKNPNIYGCLQSFFKTHPSFVKMLDDILKMDPNGVIVILSAKDDSCMDTEKHMKYINAGITHYNRLYFVYQSPFTQHVLDIKNCDLILDYFPFGGFNSTIESFSLGKICITRPGRRISGKFTKGLYEKMDINEFICQTHEEYVKKAVEYGTNCEKRKEYENCIADNIHKIFEETESVDEWKELLINLHNGNKLNY</sequence>
<dbReference type="Gene3D" id="3.40.50.2000">
    <property type="entry name" value="Glycogen Phosphorylase B"/>
    <property type="match status" value="1"/>
</dbReference>
<accession>A0A6C0I759</accession>
<keyword evidence="4" id="KW-0677">Repeat</keyword>
<dbReference type="AlphaFoldDB" id="A0A6C0I759"/>